<dbReference type="Pfam" id="PF00561">
    <property type="entry name" value="Abhydrolase_1"/>
    <property type="match status" value="1"/>
</dbReference>
<proteinExistence type="inferred from homology"/>
<evidence type="ECO:0000313" key="5">
    <source>
        <dbReference type="Proteomes" id="UP000324285"/>
    </source>
</evidence>
<dbReference type="InterPro" id="IPR029058">
    <property type="entry name" value="AB_hydrolase_fold"/>
</dbReference>
<keyword evidence="5" id="KW-1185">Reference proteome</keyword>
<dbReference type="OrthoDB" id="149912at2"/>
<dbReference type="Gene3D" id="3.40.50.1820">
    <property type="entry name" value="alpha/beta hydrolase"/>
    <property type="match status" value="1"/>
</dbReference>
<gene>
    <name evidence="4" type="ORF">E4T21_05130</name>
</gene>
<feature type="domain" description="AB hydrolase-1" evidence="3">
    <location>
        <begin position="37"/>
        <end position="146"/>
    </location>
</feature>
<protein>
    <submittedName>
        <fullName evidence="4">Alpha/beta fold hydrolase</fullName>
    </submittedName>
</protein>
<dbReference type="EMBL" id="CP038437">
    <property type="protein sequence ID" value="QEM81002.1"/>
    <property type="molecule type" value="Genomic_DNA"/>
</dbReference>
<keyword evidence="2 4" id="KW-0378">Hydrolase</keyword>
<dbReference type="GO" id="GO:0016787">
    <property type="term" value="F:hydrolase activity"/>
    <property type="evidence" value="ECO:0007669"/>
    <property type="project" value="UniProtKB-KW"/>
</dbReference>
<evidence type="ECO:0000259" key="3">
    <source>
        <dbReference type="Pfam" id="PF00561"/>
    </source>
</evidence>
<evidence type="ECO:0000256" key="1">
    <source>
        <dbReference type="ARBA" id="ARBA00008645"/>
    </source>
</evidence>
<dbReference type="PRINTS" id="PR00111">
    <property type="entry name" value="ABHYDROLASE"/>
</dbReference>
<accession>A0A5C1NBB9</accession>
<dbReference type="InterPro" id="IPR050266">
    <property type="entry name" value="AB_hydrolase_sf"/>
</dbReference>
<dbReference type="RefSeq" id="WP_149284017.1">
    <property type="nucleotide sequence ID" value="NZ_CP038437.2"/>
</dbReference>
<name>A0A5C1NBB9_9GAMM</name>
<sequence length="297" mass="31700">MSVVEQSVDQSVEAITLADGRLAGLAWGRRDAPTWLALHGWLDNAASFTLLAPMLVERLGIRIVAIDFSGHGESAWLPGKYDYALWDYCHDVLDVLDELGIERATLLAHSMGAGVSCLVASAMPERVARMTLIDGLGALTTPAEETPQQLARSLRVHRRLRTGSPRYADLEGAVAARVAGGVTKVDADTVRPIVARNIVALDEGGVKLRTDPRLVRPSPVHLTSEQVTAMLGAIECRVTLIEAAEGSILGESESGKERRAAVSHLTRHVLAGGHHLHASPAHVQAVAETIIGAHDSI</sequence>
<reference evidence="4" key="1">
    <citation type="submission" date="2021-02" db="EMBL/GenBank/DDBJ databases">
        <title>Strain Y2R2, a novel species of the genus Halomonas.</title>
        <authorList>
            <person name="Huang H."/>
        </authorList>
    </citation>
    <scope>NUCLEOTIDE SEQUENCE</scope>
    <source>
        <strain evidence="4">Y2R2</strain>
    </source>
</reference>
<dbReference type="InterPro" id="IPR000073">
    <property type="entry name" value="AB_hydrolase_1"/>
</dbReference>
<dbReference type="AlphaFoldDB" id="A0A5C1NBB9"/>
<evidence type="ECO:0000256" key="2">
    <source>
        <dbReference type="ARBA" id="ARBA00022801"/>
    </source>
</evidence>
<dbReference type="KEGG" id="hbh:E4T21_05130"/>
<dbReference type="PANTHER" id="PTHR43798">
    <property type="entry name" value="MONOACYLGLYCEROL LIPASE"/>
    <property type="match status" value="1"/>
</dbReference>
<organism evidence="4 5">
    <name type="scientific">Halomonas binhaiensis</name>
    <dbReference type="NCBI Taxonomy" id="2562282"/>
    <lineage>
        <taxon>Bacteria</taxon>
        <taxon>Pseudomonadati</taxon>
        <taxon>Pseudomonadota</taxon>
        <taxon>Gammaproteobacteria</taxon>
        <taxon>Oceanospirillales</taxon>
        <taxon>Halomonadaceae</taxon>
        <taxon>Halomonas</taxon>
    </lineage>
</organism>
<comment type="similarity">
    <text evidence="1">Belongs to the AB hydrolase superfamily.</text>
</comment>
<dbReference type="GO" id="GO:0016020">
    <property type="term" value="C:membrane"/>
    <property type="evidence" value="ECO:0007669"/>
    <property type="project" value="TreeGrafter"/>
</dbReference>
<dbReference type="SUPFAM" id="SSF53474">
    <property type="entry name" value="alpha/beta-Hydrolases"/>
    <property type="match status" value="1"/>
</dbReference>
<dbReference type="Proteomes" id="UP000324285">
    <property type="component" value="Chromosome"/>
</dbReference>
<evidence type="ECO:0000313" key="4">
    <source>
        <dbReference type="EMBL" id="QEM81002.1"/>
    </source>
</evidence>
<dbReference type="PANTHER" id="PTHR43798:SF14">
    <property type="entry name" value="SERINE HYDROLASE-LIKE PROTEIN DDB_G0286239"/>
    <property type="match status" value="1"/>
</dbReference>